<evidence type="ECO:0000256" key="4">
    <source>
        <dbReference type="SAM" id="SignalP"/>
    </source>
</evidence>
<keyword evidence="2" id="KW-0813">Transport</keyword>
<dbReference type="PANTHER" id="PTHR30061:SF50">
    <property type="entry name" value="MALTOSE_MALTODEXTRIN-BINDING PERIPLASMIC PROTEIN"/>
    <property type="match status" value="1"/>
</dbReference>
<keyword evidence="3 4" id="KW-0732">Signal</keyword>
<protein>
    <submittedName>
        <fullName evidence="5">Sugar ABC transporter substrate-binding protein</fullName>
    </submittedName>
</protein>
<dbReference type="CDD" id="cd13585">
    <property type="entry name" value="PBP2_TMBP_like"/>
    <property type="match status" value="1"/>
</dbReference>
<dbReference type="Pfam" id="PF01547">
    <property type="entry name" value="SBP_bac_1"/>
    <property type="match status" value="1"/>
</dbReference>
<name>A0A3D8PZ22_9BACI</name>
<comment type="caution">
    <text evidence="5">The sequence shown here is derived from an EMBL/GenBank/DDBJ whole genome shotgun (WGS) entry which is preliminary data.</text>
</comment>
<dbReference type="SUPFAM" id="SSF53850">
    <property type="entry name" value="Periplasmic binding protein-like II"/>
    <property type="match status" value="1"/>
</dbReference>
<feature type="chain" id="PRO_5039508361" evidence="4">
    <location>
        <begin position="27"/>
        <end position="419"/>
    </location>
</feature>
<dbReference type="Gene3D" id="3.40.190.10">
    <property type="entry name" value="Periplasmic binding protein-like II"/>
    <property type="match status" value="1"/>
</dbReference>
<dbReference type="GO" id="GO:0042956">
    <property type="term" value="P:maltodextrin transmembrane transport"/>
    <property type="evidence" value="ECO:0007669"/>
    <property type="project" value="TreeGrafter"/>
</dbReference>
<dbReference type="GO" id="GO:1901982">
    <property type="term" value="F:maltose binding"/>
    <property type="evidence" value="ECO:0007669"/>
    <property type="project" value="TreeGrafter"/>
</dbReference>
<dbReference type="AlphaFoldDB" id="A0A3D8PZ22"/>
<feature type="signal peptide" evidence="4">
    <location>
        <begin position="1"/>
        <end position="26"/>
    </location>
</feature>
<evidence type="ECO:0000256" key="1">
    <source>
        <dbReference type="ARBA" id="ARBA00008520"/>
    </source>
</evidence>
<comment type="similarity">
    <text evidence="1">Belongs to the bacterial solute-binding protein 1 family.</text>
</comment>
<evidence type="ECO:0000256" key="2">
    <source>
        <dbReference type="ARBA" id="ARBA00022448"/>
    </source>
</evidence>
<evidence type="ECO:0000313" key="6">
    <source>
        <dbReference type="Proteomes" id="UP000257143"/>
    </source>
</evidence>
<evidence type="ECO:0000313" key="5">
    <source>
        <dbReference type="EMBL" id="RDW21430.1"/>
    </source>
</evidence>
<gene>
    <name evidence="5" type="ORF">CWR48_03235</name>
</gene>
<reference evidence="6" key="1">
    <citation type="submission" date="2017-11" db="EMBL/GenBank/DDBJ databases">
        <authorList>
            <person name="Zhu W."/>
        </authorList>
    </citation>
    <scope>NUCLEOTIDE SEQUENCE [LARGE SCALE GENOMIC DNA]</scope>
    <source>
        <strain evidence="6">CAU 1183</strain>
    </source>
</reference>
<keyword evidence="6" id="KW-1185">Reference proteome</keyword>
<organism evidence="5 6">
    <name type="scientific">Oceanobacillus arenosus</name>
    <dbReference type="NCBI Taxonomy" id="1229153"/>
    <lineage>
        <taxon>Bacteria</taxon>
        <taxon>Bacillati</taxon>
        <taxon>Bacillota</taxon>
        <taxon>Bacilli</taxon>
        <taxon>Bacillales</taxon>
        <taxon>Bacillaceae</taxon>
        <taxon>Oceanobacillus</taxon>
    </lineage>
</organism>
<accession>A0A3D8PZ22</accession>
<dbReference type="PROSITE" id="PS51257">
    <property type="entry name" value="PROKAR_LIPOPROTEIN"/>
    <property type="match status" value="1"/>
</dbReference>
<dbReference type="Proteomes" id="UP000257143">
    <property type="component" value="Unassembled WGS sequence"/>
</dbReference>
<dbReference type="OrthoDB" id="9795467at2"/>
<dbReference type="GO" id="GO:0015768">
    <property type="term" value="P:maltose transport"/>
    <property type="evidence" value="ECO:0007669"/>
    <property type="project" value="TreeGrafter"/>
</dbReference>
<dbReference type="PANTHER" id="PTHR30061">
    <property type="entry name" value="MALTOSE-BINDING PERIPLASMIC PROTEIN"/>
    <property type="match status" value="1"/>
</dbReference>
<evidence type="ECO:0000256" key="3">
    <source>
        <dbReference type="ARBA" id="ARBA00022729"/>
    </source>
</evidence>
<proteinExistence type="inferred from homology"/>
<dbReference type="GO" id="GO:0055052">
    <property type="term" value="C:ATP-binding cassette (ABC) transporter complex, substrate-binding subunit-containing"/>
    <property type="evidence" value="ECO:0007669"/>
    <property type="project" value="TreeGrafter"/>
</dbReference>
<dbReference type="InterPro" id="IPR006059">
    <property type="entry name" value="SBP"/>
</dbReference>
<dbReference type="EMBL" id="PIOC01000003">
    <property type="protein sequence ID" value="RDW21430.1"/>
    <property type="molecule type" value="Genomic_DNA"/>
</dbReference>
<dbReference type="RefSeq" id="WP_115771602.1">
    <property type="nucleotide sequence ID" value="NZ_PIOC01000003.1"/>
</dbReference>
<sequence length="419" mass="46398">MKKLVSGVFIIMLAIFLAACSSSSSGSNKQVLEVALWDENVKSTVNASIEAFKEKHPDVEVKVTYTPYANYWTKLKTSLGGGSGPDVFWMNGPNFYKYSTDGLIKSLEPFIKEDEEFNKDAYLPAVVDLYSMEEELYAAPYFTDSVGLYYNKQLFDDAGIDYPDESWTWEDIETEGAKLTNPDEGVFGYAAHTTVNQQGYYNLIHQAGGYVISEDKTKSGFDSPEAKEAFAFLKNLIDKGISPSTQNQIETESKQLFMSNKLAMLPAISVNTPELHEALGDKLAVAPLPKGKQEASIVHGIGWAMNDKVENEDLAWDLMKSLTSEQANTDIAESGFSIPAMQSTGEIWLDSVPSLDLQVFLNAQENGGVAYPISERTTEWQDIETKEVQSAFLEGTSIDEALDRIAEGMNKILEEENSD</sequence>